<dbReference type="Proteomes" id="UP000192739">
    <property type="component" value="Unassembled WGS sequence"/>
</dbReference>
<comment type="caution">
    <text evidence="1">The sequence shown here is derived from an EMBL/GenBank/DDBJ whole genome shotgun (WGS) entry which is preliminary data.</text>
</comment>
<proteinExistence type="predicted"/>
<evidence type="ECO:0000313" key="1">
    <source>
        <dbReference type="EMBL" id="ORB07826.1"/>
    </source>
</evidence>
<protein>
    <submittedName>
        <fullName evidence="1">Uncharacterized protein</fullName>
    </submittedName>
</protein>
<accession>A0A1E3SDN6</accession>
<dbReference type="STRING" id="28445.BHQ20_14075"/>
<name>A0A1E3SDN6_MYCIE</name>
<sequence>MTQMTDDDESAYAGRMRLRRRIIRPRVYTTEERGRPVTIAFDGAFEFDLGIDDAEELAAALVEVASEARRSKGRQ</sequence>
<evidence type="ECO:0000313" key="2">
    <source>
        <dbReference type="Proteomes" id="UP000192739"/>
    </source>
</evidence>
<reference evidence="1 2" key="1">
    <citation type="submission" date="2017-02" db="EMBL/GenBank/DDBJ databases">
        <title>The new phylogeny of genus Mycobacterium.</title>
        <authorList>
            <person name="Tortoli E."/>
            <person name="Trovato A."/>
            <person name="Cirillo D.M."/>
        </authorList>
    </citation>
    <scope>NUCLEOTIDE SEQUENCE [LARGE SCALE GENOMIC DNA]</scope>
    <source>
        <strain evidence="1 2">DSM 44049</strain>
    </source>
</reference>
<organism evidence="1 2">
    <name type="scientific">Mycobacterium intermedium</name>
    <dbReference type="NCBI Taxonomy" id="28445"/>
    <lineage>
        <taxon>Bacteria</taxon>
        <taxon>Bacillati</taxon>
        <taxon>Actinomycetota</taxon>
        <taxon>Actinomycetes</taxon>
        <taxon>Mycobacteriales</taxon>
        <taxon>Mycobacteriaceae</taxon>
        <taxon>Mycobacterium</taxon>
        <taxon>Mycobacterium simiae complex</taxon>
    </lineage>
</organism>
<keyword evidence="2" id="KW-1185">Reference proteome</keyword>
<dbReference type="EMBL" id="MVHT01000016">
    <property type="protein sequence ID" value="ORB07826.1"/>
    <property type="molecule type" value="Genomic_DNA"/>
</dbReference>
<dbReference type="AlphaFoldDB" id="A0A1E3SDN6"/>
<gene>
    <name evidence="1" type="ORF">BST27_08205</name>
</gene>